<comment type="caution">
    <text evidence="3">The sequence shown here is derived from an EMBL/GenBank/DDBJ whole genome shotgun (WGS) entry which is preliminary data.</text>
</comment>
<dbReference type="InterPro" id="IPR029063">
    <property type="entry name" value="SAM-dependent_MTases_sf"/>
</dbReference>
<evidence type="ECO:0008006" key="5">
    <source>
        <dbReference type="Google" id="ProtNLM"/>
    </source>
</evidence>
<keyword evidence="2" id="KW-0808">Transferase</keyword>
<gene>
    <name evidence="3" type="ORF">BFN67_07175</name>
</gene>
<sequence length="262" mass="27954">MAGHRTGGGLDPAAFIRANTHVRSVAGVPEIRIHTAHAASGLWRLAGIEDRSSPYWAYAWAGGLALARYFLEEPGRVAGRRLLDLGCGSGLVGIAAARAGAAVVMAADTDANAIAALNVNAALNGVEITAIHGDIIGRLPPAVDLVAVGDLFYEHGLGRRVSAFLDRCLAAGIAVLVGDPYRAFLPRHRLRLVAEYRVADFGTAGSDVPAGVFAWQAEERGRLKKEGWPTNRLSGRFQPARQRKRMVGNVLRPVLCQLLDLR</sequence>
<keyword evidence="4" id="KW-1185">Reference proteome</keyword>
<keyword evidence="1" id="KW-0489">Methyltransferase</keyword>
<dbReference type="SUPFAM" id="SSF53335">
    <property type="entry name" value="S-adenosyl-L-methionine-dependent methyltransferases"/>
    <property type="match status" value="1"/>
</dbReference>
<dbReference type="PANTHER" id="PTHR43648:SF1">
    <property type="entry name" value="ELECTRON TRANSFER FLAVOPROTEIN BETA SUBUNIT LYSINE METHYLTRANSFERASE"/>
    <property type="match status" value="1"/>
</dbReference>
<accession>A0A1V8RKF3</accession>
<dbReference type="RefSeq" id="WP_080921379.1">
    <property type="nucleotide sequence ID" value="NZ_MDET01000056.1"/>
</dbReference>
<dbReference type="EMBL" id="MDET01000056">
    <property type="protein sequence ID" value="OQM73691.1"/>
    <property type="molecule type" value="Genomic_DNA"/>
</dbReference>
<proteinExistence type="predicted"/>
<evidence type="ECO:0000256" key="1">
    <source>
        <dbReference type="ARBA" id="ARBA00022603"/>
    </source>
</evidence>
<evidence type="ECO:0000313" key="3">
    <source>
        <dbReference type="EMBL" id="OQM73691.1"/>
    </source>
</evidence>
<dbReference type="Gene3D" id="3.40.50.150">
    <property type="entry name" value="Vaccinia Virus protein VP39"/>
    <property type="match status" value="1"/>
</dbReference>
<dbReference type="Pfam" id="PF06325">
    <property type="entry name" value="PrmA"/>
    <property type="match status" value="1"/>
</dbReference>
<dbReference type="OrthoDB" id="9794615at2"/>
<dbReference type="GO" id="GO:0016279">
    <property type="term" value="F:protein-lysine N-methyltransferase activity"/>
    <property type="evidence" value="ECO:0007669"/>
    <property type="project" value="TreeGrafter"/>
</dbReference>
<reference evidence="3 4" key="1">
    <citation type="journal article" date="2016" name="Int. J. Syst. Evol. Microbiol.">
        <title>Pseudaminobacter manganicus sp. nov., isolated from sludge of a manganese mine.</title>
        <authorList>
            <person name="Li J."/>
            <person name="Huang J."/>
            <person name="Liao S."/>
            <person name="Wang G."/>
        </authorList>
    </citation>
    <scope>NUCLEOTIDE SEQUENCE [LARGE SCALE GENOMIC DNA]</scope>
    <source>
        <strain evidence="3 4">JH-7</strain>
    </source>
</reference>
<organism evidence="3 4">
    <name type="scientific">Manganibacter manganicus</name>
    <dbReference type="NCBI Taxonomy" id="1873176"/>
    <lineage>
        <taxon>Bacteria</taxon>
        <taxon>Pseudomonadati</taxon>
        <taxon>Pseudomonadota</taxon>
        <taxon>Alphaproteobacteria</taxon>
        <taxon>Hyphomicrobiales</taxon>
        <taxon>Phyllobacteriaceae</taxon>
        <taxon>Manganibacter</taxon>
    </lineage>
</organism>
<dbReference type="STRING" id="1873176.BFN67_07175"/>
<dbReference type="InterPro" id="IPR050078">
    <property type="entry name" value="Ribosomal_L11_MeTrfase_PrmA"/>
</dbReference>
<dbReference type="GO" id="GO:0032259">
    <property type="term" value="P:methylation"/>
    <property type="evidence" value="ECO:0007669"/>
    <property type="project" value="UniProtKB-KW"/>
</dbReference>
<dbReference type="Proteomes" id="UP000191905">
    <property type="component" value="Unassembled WGS sequence"/>
</dbReference>
<evidence type="ECO:0000256" key="2">
    <source>
        <dbReference type="ARBA" id="ARBA00022679"/>
    </source>
</evidence>
<dbReference type="AlphaFoldDB" id="A0A1V8RKF3"/>
<name>A0A1V8RKF3_9HYPH</name>
<evidence type="ECO:0000313" key="4">
    <source>
        <dbReference type="Proteomes" id="UP000191905"/>
    </source>
</evidence>
<dbReference type="PANTHER" id="PTHR43648">
    <property type="entry name" value="ELECTRON TRANSFER FLAVOPROTEIN BETA SUBUNIT LYSINE METHYLTRANSFERASE"/>
    <property type="match status" value="1"/>
</dbReference>
<protein>
    <recommendedName>
        <fullName evidence="5">Methyltransferase</fullName>
    </recommendedName>
</protein>